<evidence type="ECO:0000313" key="4">
    <source>
        <dbReference type="EMBL" id="QOV45004.1"/>
    </source>
</evidence>
<dbReference type="AlphaFoldDB" id="A0A7M2T9T0"/>
<feature type="compositionally biased region" description="Pro residues" evidence="1">
    <location>
        <begin position="404"/>
        <end position="418"/>
    </location>
</feature>
<dbReference type="InterPro" id="IPR046704">
    <property type="entry name" value="DUF6777"/>
</dbReference>
<feature type="compositionally biased region" description="Polar residues" evidence="1">
    <location>
        <begin position="116"/>
        <end position="127"/>
    </location>
</feature>
<gene>
    <name evidence="4" type="ORF">IPT68_03115</name>
</gene>
<name>A0A7M2T9T0_STRCW</name>
<evidence type="ECO:0000256" key="2">
    <source>
        <dbReference type="SAM" id="Phobius"/>
    </source>
</evidence>
<evidence type="ECO:0000259" key="3">
    <source>
        <dbReference type="Pfam" id="PF20568"/>
    </source>
</evidence>
<evidence type="ECO:0000256" key="1">
    <source>
        <dbReference type="SAM" id="MobiDB-lite"/>
    </source>
</evidence>
<sequence length="418" mass="42442">MNTEPPRPGRPTGPPSGPLSGPTQPPAGPPSGPPSQPPAGPPSEPPTGPPSRPPGGGAGPPSPRRPWWRPVPRIAAIAAIVAAAVAVAVVLTRTGGDGTSDAEGGEVFLQAANVTGPNPFNESTARDSSAPPVTPTPTGSVAPNEVRGVNGGTPGLYGGTRNVAACDVEKQIRFLQEDGVKNRAFGSVVGVEPSGVPAYLRSLTPVQLRLDTRVTNHGFRDGAATPYQAVLQAGTAVLVDDRGAPRVRCACGNPLTPPVAQRTPPEPTGEAWPGYRSSAVVVVTESRRDVDAFVLYDTDRGEWISRPQGDTGAKDKPTEQPKAPVSPAPETPSPASPPSRPQSPGPESPPPEPDSPDAPQSPDSPNSPNPADSPTNPDSPDAPNSPHAPDSPDAPNSPESPDSPGSPPSPQSPASPPG</sequence>
<dbReference type="Proteomes" id="UP000594008">
    <property type="component" value="Chromosome"/>
</dbReference>
<reference evidence="4 5" key="1">
    <citation type="submission" date="2020-10" db="EMBL/GenBank/DDBJ databases">
        <title>Streptomyces chromofuscus complate genome analysis.</title>
        <authorList>
            <person name="Anwar N."/>
        </authorList>
    </citation>
    <scope>NUCLEOTIDE SEQUENCE [LARGE SCALE GENOMIC DNA]</scope>
    <source>
        <strain evidence="4 5">DSM 40273</strain>
    </source>
</reference>
<organism evidence="4 5">
    <name type="scientific">Streptomyces chromofuscus</name>
    <dbReference type="NCBI Taxonomy" id="42881"/>
    <lineage>
        <taxon>Bacteria</taxon>
        <taxon>Bacillati</taxon>
        <taxon>Actinomycetota</taxon>
        <taxon>Actinomycetes</taxon>
        <taxon>Kitasatosporales</taxon>
        <taxon>Streptomycetaceae</taxon>
        <taxon>Streptomyces</taxon>
    </lineage>
</organism>
<keyword evidence="5" id="KW-1185">Reference proteome</keyword>
<dbReference type="Pfam" id="PF20568">
    <property type="entry name" value="DUF6777"/>
    <property type="match status" value="1"/>
</dbReference>
<feature type="compositionally biased region" description="Low complexity" evidence="1">
    <location>
        <begin position="357"/>
        <end position="403"/>
    </location>
</feature>
<feature type="compositionally biased region" description="Pro residues" evidence="1">
    <location>
        <begin position="324"/>
        <end position="353"/>
    </location>
</feature>
<dbReference type="RefSeq" id="WP_194074051.1">
    <property type="nucleotide sequence ID" value="NZ_CP063374.1"/>
</dbReference>
<feature type="transmembrane region" description="Helical" evidence="2">
    <location>
        <begin position="74"/>
        <end position="91"/>
    </location>
</feature>
<protein>
    <recommendedName>
        <fullName evidence="3">DUF6777 domain-containing protein</fullName>
    </recommendedName>
</protein>
<keyword evidence="2" id="KW-0812">Transmembrane</keyword>
<feature type="region of interest" description="Disordered" evidence="1">
    <location>
        <begin position="302"/>
        <end position="418"/>
    </location>
</feature>
<accession>A0A7M2T9T0</accession>
<feature type="compositionally biased region" description="Pro residues" evidence="1">
    <location>
        <begin position="1"/>
        <end position="53"/>
    </location>
</feature>
<dbReference type="EMBL" id="CP063374">
    <property type="protein sequence ID" value="QOV45004.1"/>
    <property type="molecule type" value="Genomic_DNA"/>
</dbReference>
<feature type="region of interest" description="Disordered" evidence="1">
    <location>
        <begin position="1"/>
        <end position="67"/>
    </location>
</feature>
<keyword evidence="2" id="KW-0472">Membrane</keyword>
<feature type="region of interest" description="Disordered" evidence="1">
    <location>
        <begin position="116"/>
        <end position="154"/>
    </location>
</feature>
<dbReference type="KEGG" id="schf:IPT68_03115"/>
<feature type="domain" description="DUF6777" evidence="3">
    <location>
        <begin position="148"/>
        <end position="309"/>
    </location>
</feature>
<proteinExistence type="predicted"/>
<keyword evidence="2" id="KW-1133">Transmembrane helix</keyword>
<evidence type="ECO:0000313" key="5">
    <source>
        <dbReference type="Proteomes" id="UP000594008"/>
    </source>
</evidence>